<evidence type="ECO:0000256" key="2">
    <source>
        <dbReference type="ARBA" id="ARBA00022448"/>
    </source>
</evidence>
<keyword evidence="2 4" id="KW-0813">Transport</keyword>
<evidence type="ECO:0000313" key="6">
    <source>
        <dbReference type="EMBL" id="CBK21982.2"/>
    </source>
</evidence>
<evidence type="ECO:0000256" key="3">
    <source>
        <dbReference type="ARBA" id="ARBA00022483"/>
    </source>
</evidence>
<proteinExistence type="inferred from homology"/>
<dbReference type="GO" id="GO:0006887">
    <property type="term" value="P:exocytosis"/>
    <property type="evidence" value="ECO:0007669"/>
    <property type="project" value="UniProtKB-KW"/>
</dbReference>
<dbReference type="Proteomes" id="UP000008312">
    <property type="component" value="Unassembled WGS sequence"/>
</dbReference>
<comment type="subunit">
    <text evidence="4">Component of the exocyst complex.</text>
</comment>
<evidence type="ECO:0000259" key="5">
    <source>
        <dbReference type="Pfam" id="PF15469"/>
    </source>
</evidence>
<evidence type="ECO:0000313" key="7">
    <source>
        <dbReference type="Proteomes" id="UP000008312"/>
    </source>
</evidence>
<dbReference type="InParanoid" id="D8M1P3"/>
<dbReference type="InterPro" id="IPR029175">
    <property type="entry name" value="EXOC2/Sec5"/>
</dbReference>
<dbReference type="GO" id="GO:0006893">
    <property type="term" value="P:Golgi to plasma membrane transport"/>
    <property type="evidence" value="ECO:0007669"/>
    <property type="project" value="UniProtKB-UniRule"/>
</dbReference>
<reference evidence="6" key="1">
    <citation type="submission" date="2010-02" db="EMBL/GenBank/DDBJ databases">
        <title>Sequencing and annotation of the Blastocystis hominis genome.</title>
        <authorList>
            <person name="Wincker P."/>
        </authorList>
    </citation>
    <scope>NUCLEOTIDE SEQUENCE</scope>
    <source>
        <strain evidence="6">Singapore isolate B</strain>
    </source>
</reference>
<comment type="function">
    <text evidence="4">Component of the exocyst complex involved in the docking of exocytic vesicles with fusion sites on the plasma membrane.</text>
</comment>
<dbReference type="PANTHER" id="PTHR13043:SF1">
    <property type="entry name" value="EXOCYST COMPLEX COMPONENT 2"/>
    <property type="match status" value="1"/>
</dbReference>
<dbReference type="EMBL" id="FN668646">
    <property type="protein sequence ID" value="CBK21982.2"/>
    <property type="molecule type" value="Genomic_DNA"/>
</dbReference>
<keyword evidence="7" id="KW-1185">Reference proteome</keyword>
<dbReference type="InterPro" id="IPR039481">
    <property type="entry name" value="EXOC2/Sec5_N_dom"/>
</dbReference>
<evidence type="ECO:0000256" key="1">
    <source>
        <dbReference type="ARBA" id="ARBA00010578"/>
    </source>
</evidence>
<keyword evidence="3 4" id="KW-0268">Exocytosis</keyword>
<dbReference type="PANTHER" id="PTHR13043">
    <property type="entry name" value="EXOCYST COMPLEX COMPONENT SEC5"/>
    <property type="match status" value="1"/>
</dbReference>
<evidence type="ECO:0000256" key="4">
    <source>
        <dbReference type="RuleBase" id="RU365069"/>
    </source>
</evidence>
<sequence>MQSSIAGGIVFELGLNYPVKWEDVVINDSDDDEMIYGESASLLKISKGYHDPLGIVTDLVDPQTDELSYSSELFNPMKYLLEIHNNTGLESLRIGLHMMNETTLDEEARLKTLVKDYFGEFVTARKTIEELDGTLSDNKFFTKDGGLVLEGLVNETEELTEELIAPLQQNREVDASNWIESN</sequence>
<dbReference type="GO" id="GO:0015031">
    <property type="term" value="P:protein transport"/>
    <property type="evidence" value="ECO:0007669"/>
    <property type="project" value="UniProtKB-KW"/>
</dbReference>
<dbReference type="GeneID" id="24923181"/>
<dbReference type="GO" id="GO:0000145">
    <property type="term" value="C:exocyst"/>
    <property type="evidence" value="ECO:0007669"/>
    <property type="project" value="UniProtKB-UniRule"/>
</dbReference>
<name>D8M1P3_BLAHO</name>
<keyword evidence="4" id="KW-0653">Protein transport</keyword>
<dbReference type="AlphaFoldDB" id="D8M1P3"/>
<organism evidence="6">
    <name type="scientific">Blastocystis hominis</name>
    <dbReference type="NCBI Taxonomy" id="12968"/>
    <lineage>
        <taxon>Eukaryota</taxon>
        <taxon>Sar</taxon>
        <taxon>Stramenopiles</taxon>
        <taxon>Bigyra</taxon>
        <taxon>Opalozoa</taxon>
        <taxon>Opalinata</taxon>
        <taxon>Blastocystidae</taxon>
        <taxon>Blastocystis</taxon>
    </lineage>
</organism>
<feature type="domain" description="Exocyst complex component EXOC2/Sec5 N-terminal" evidence="5">
    <location>
        <begin position="51"/>
        <end position="172"/>
    </location>
</feature>
<gene>
    <name evidence="6" type="ORF">GSBLH_T00007057001</name>
</gene>
<dbReference type="Pfam" id="PF15469">
    <property type="entry name" value="Sec5"/>
    <property type="match status" value="1"/>
</dbReference>
<protein>
    <recommendedName>
        <fullName evidence="4">Exocyst complex component</fullName>
    </recommendedName>
</protein>
<accession>D8M1P3</accession>
<dbReference type="RefSeq" id="XP_012896030.1">
    <property type="nucleotide sequence ID" value="XM_013040576.1"/>
</dbReference>
<comment type="similarity">
    <text evidence="1 4">Belongs to the SEC5 family.</text>
</comment>